<dbReference type="Gene3D" id="3.30.530.20">
    <property type="match status" value="1"/>
</dbReference>
<proteinExistence type="predicted"/>
<dbReference type="SUPFAM" id="SSF55961">
    <property type="entry name" value="Bet v1-like"/>
    <property type="match status" value="1"/>
</dbReference>
<dbReference type="EMBL" id="AUPL01007057">
    <property type="protein sequence ID" value="ESL05301.1"/>
    <property type="molecule type" value="Genomic_DNA"/>
</dbReference>
<dbReference type="VEuPathDB" id="TriTrypDB:TRSC58_07057"/>
<reference evidence="2 3" key="1">
    <citation type="submission" date="2013-07" db="EMBL/GenBank/DDBJ databases">
        <authorList>
            <person name="Stoco P.H."/>
            <person name="Wagner G."/>
            <person name="Gerber A."/>
            <person name="Zaha A."/>
            <person name="Thompson C."/>
            <person name="Bartholomeu D.C."/>
            <person name="Luckemeyer D.D."/>
            <person name="Bahia D."/>
            <person name="Loreto E."/>
            <person name="Prestes E.B."/>
            <person name="Lima F.M."/>
            <person name="Rodrigues-Luiz G."/>
            <person name="Vallejo G.A."/>
            <person name="Filho J.F."/>
            <person name="Monteiro K.M."/>
            <person name="Tyler K.M."/>
            <person name="de Almeida L.G."/>
            <person name="Ortiz M.F."/>
            <person name="Siervo M.A."/>
            <person name="de Moraes M.H."/>
            <person name="Cunha O.L."/>
            <person name="Mendonca-Neto R."/>
            <person name="Silva R."/>
            <person name="Teixeira S.M."/>
            <person name="Murta S.M."/>
            <person name="Sincero T.C."/>
            <person name="Mendes T.A."/>
            <person name="Urmenyi T.P."/>
            <person name="Silva V.G."/>
            <person name="da Rocha W.D."/>
            <person name="Andersson B."/>
            <person name="Romanha A.J."/>
            <person name="Steindel M."/>
            <person name="de Vasconcelos A.T."/>
            <person name="Grisard E.C."/>
        </authorList>
    </citation>
    <scope>NUCLEOTIDE SEQUENCE [LARGE SCALE GENOMIC DNA]</scope>
    <source>
        <strain evidence="2 3">SC58</strain>
    </source>
</reference>
<evidence type="ECO:0000259" key="1">
    <source>
        <dbReference type="Pfam" id="PF01852"/>
    </source>
</evidence>
<comment type="caution">
    <text evidence="2">The sequence shown here is derived from an EMBL/GenBank/DDBJ whole genome shotgun (WGS) entry which is preliminary data.</text>
</comment>
<evidence type="ECO:0000313" key="2">
    <source>
        <dbReference type="EMBL" id="ESL05301.1"/>
    </source>
</evidence>
<dbReference type="InterPro" id="IPR002913">
    <property type="entry name" value="START_lipid-bd_dom"/>
</dbReference>
<accession>A0A061ITY5</accession>
<dbReference type="Proteomes" id="UP000031737">
    <property type="component" value="Unassembled WGS sequence"/>
</dbReference>
<sequence>MWNVVSQVGKVAYRTAAKTGLAAGTEQPPYPCALPLQRMEDPDDIFRAQELLDNIFASAKDLLENDAEHQWRLVDYQDPDKNGDLHLFTRPHIGPFNFVKATLSFVGVTPQQVLNTMHSDDEADRKKYSANMVRFEILARPTPTSNVQYQEYWAPPPVSGREFIFFAEKKYVEEDDVYYVYGCSIDYAPREKKSGNRVRASCLWAWELTPIGNNTMATYVSCMNPRGWTPTFIIGWLRSEVGNELISCRRVLYGETVRLERASLASIGVTKEEEQDVMARHLEEEELLQ</sequence>
<feature type="domain" description="START" evidence="1">
    <location>
        <begin position="109"/>
        <end position="237"/>
    </location>
</feature>
<dbReference type="CDD" id="cd00177">
    <property type="entry name" value="START"/>
    <property type="match status" value="1"/>
</dbReference>
<dbReference type="GO" id="GO:0005737">
    <property type="term" value="C:cytoplasm"/>
    <property type="evidence" value="ECO:0007669"/>
    <property type="project" value="UniProtKB-ARBA"/>
</dbReference>
<dbReference type="Pfam" id="PF01852">
    <property type="entry name" value="START"/>
    <property type="match status" value="1"/>
</dbReference>
<dbReference type="PANTHER" id="PTHR19308:SF55">
    <property type="entry name" value="START DOMAIN-CONTAINING PROTEIN"/>
    <property type="match status" value="1"/>
</dbReference>
<organism evidence="2 3">
    <name type="scientific">Trypanosoma rangeli SC58</name>
    <dbReference type="NCBI Taxonomy" id="429131"/>
    <lineage>
        <taxon>Eukaryota</taxon>
        <taxon>Discoba</taxon>
        <taxon>Euglenozoa</taxon>
        <taxon>Kinetoplastea</taxon>
        <taxon>Metakinetoplastina</taxon>
        <taxon>Trypanosomatida</taxon>
        <taxon>Trypanosomatidae</taxon>
        <taxon>Trypanosoma</taxon>
        <taxon>Herpetosoma</taxon>
    </lineage>
</organism>
<dbReference type="PANTHER" id="PTHR19308">
    <property type="entry name" value="PHOSPHATIDYLCHOLINE TRANSFER PROTEIN"/>
    <property type="match status" value="1"/>
</dbReference>
<protein>
    <recommendedName>
        <fullName evidence="1">START domain-containing protein</fullName>
    </recommendedName>
</protein>
<gene>
    <name evidence="2" type="ORF">TRSC58_07057</name>
</gene>
<name>A0A061ITY5_TRYRA</name>
<dbReference type="InterPro" id="IPR023393">
    <property type="entry name" value="START-like_dom_sf"/>
</dbReference>
<dbReference type="OrthoDB" id="270061at2759"/>
<evidence type="ECO:0000313" key="3">
    <source>
        <dbReference type="Proteomes" id="UP000031737"/>
    </source>
</evidence>
<keyword evidence="3" id="KW-1185">Reference proteome</keyword>
<dbReference type="GO" id="GO:0008289">
    <property type="term" value="F:lipid binding"/>
    <property type="evidence" value="ECO:0007669"/>
    <property type="project" value="InterPro"/>
</dbReference>
<dbReference type="AlphaFoldDB" id="A0A061ITY5"/>
<dbReference type="InterPro" id="IPR051213">
    <property type="entry name" value="START_lipid_transfer"/>
</dbReference>